<dbReference type="Gene3D" id="3.10.129.10">
    <property type="entry name" value="Hotdog Thioesterase"/>
    <property type="match status" value="2"/>
</dbReference>
<dbReference type="SUPFAM" id="SSF54637">
    <property type="entry name" value="Thioesterase/thiol ester dehydrase-isomerase"/>
    <property type="match status" value="2"/>
</dbReference>
<dbReference type="STRING" id="1287727.SAMN05443999_11658"/>
<evidence type="ECO:0000259" key="1">
    <source>
        <dbReference type="Pfam" id="PF13452"/>
    </source>
</evidence>
<reference evidence="2 3" key="1">
    <citation type="submission" date="2016-10" db="EMBL/GenBank/DDBJ databases">
        <authorList>
            <person name="de Groot N.N."/>
        </authorList>
    </citation>
    <scope>NUCLEOTIDE SEQUENCE [LARGE SCALE GENOMIC DNA]</scope>
    <source>
        <strain evidence="2 3">DSM 100674</strain>
    </source>
</reference>
<organism evidence="2 3">
    <name type="scientific">Roseovarius azorensis</name>
    <dbReference type="NCBI Taxonomy" id="1287727"/>
    <lineage>
        <taxon>Bacteria</taxon>
        <taxon>Pseudomonadati</taxon>
        <taxon>Pseudomonadota</taxon>
        <taxon>Alphaproteobacteria</taxon>
        <taxon>Rhodobacterales</taxon>
        <taxon>Roseobacteraceae</taxon>
        <taxon>Roseovarius</taxon>
    </lineage>
</organism>
<protein>
    <submittedName>
        <fullName evidence="2">3-methylfumaryl-CoA hydratase</fullName>
    </submittedName>
</protein>
<dbReference type="EMBL" id="FOAG01000016">
    <property type="protein sequence ID" value="SEM24030.1"/>
    <property type="molecule type" value="Genomic_DNA"/>
</dbReference>
<dbReference type="PANTHER" id="PTHR28152">
    <property type="entry name" value="HYDROXYACYL-THIOESTER DEHYDRATASE TYPE 2, MITOCHONDRIAL"/>
    <property type="match status" value="1"/>
</dbReference>
<name>A0A1H7WR34_9RHOB</name>
<dbReference type="GO" id="GO:0019171">
    <property type="term" value="F:(3R)-hydroxyacyl-[acyl-carrier-protein] dehydratase activity"/>
    <property type="evidence" value="ECO:0007669"/>
    <property type="project" value="TreeGrafter"/>
</dbReference>
<evidence type="ECO:0000313" key="3">
    <source>
        <dbReference type="Proteomes" id="UP000199582"/>
    </source>
</evidence>
<dbReference type="PANTHER" id="PTHR28152:SF1">
    <property type="entry name" value="HYDROXYACYL-THIOESTER DEHYDRATASE TYPE 2, MITOCHONDRIAL"/>
    <property type="match status" value="1"/>
</dbReference>
<proteinExistence type="predicted"/>
<accession>A0A1H7WR34</accession>
<keyword evidence="3" id="KW-1185">Reference proteome</keyword>
<gene>
    <name evidence="2" type="ORF">SAMN05443999_11658</name>
</gene>
<dbReference type="InterPro" id="IPR052741">
    <property type="entry name" value="Mitochondrial_HTD2"/>
</dbReference>
<dbReference type="Pfam" id="PF13452">
    <property type="entry name" value="FAS1_DH_region"/>
    <property type="match status" value="1"/>
</dbReference>
<dbReference type="Proteomes" id="UP000199582">
    <property type="component" value="Unassembled WGS sequence"/>
</dbReference>
<feature type="domain" description="FAS1-like dehydratase" evidence="1">
    <location>
        <begin position="76"/>
        <end position="139"/>
    </location>
</feature>
<sequence length="286" mass="31578">MDWLNIASWIGRSETQVSCISVQQAAQIHATLGTAQMPPPGQGDPMPPLWHWCAFVPTVPTDDLARDGHPRLGGFLPPVPLQRRMWASASLRFLRPLHVGERLTRHSTIRNLQEKAGASGPLVLVTLAHELHGEDGLAIEEEQNIVYLDIPATFSPPRKQSMPETPLLHDTRTASEVLLFRYSALTFNAHRIHIDLSYAQQVERYPGLVVHGPLQATWLMQLAHKVRGRWPTGFDFRGVHPMLLVSGESPQIDLMATGGEGGALTLFAGQAGHQCTQAKATWEGKQ</sequence>
<dbReference type="InterPro" id="IPR029069">
    <property type="entry name" value="HotDog_dom_sf"/>
</dbReference>
<dbReference type="AlphaFoldDB" id="A0A1H7WR34"/>
<dbReference type="InterPro" id="IPR039569">
    <property type="entry name" value="FAS1-like_DH_region"/>
</dbReference>
<dbReference type="RefSeq" id="WP_245770737.1">
    <property type="nucleotide sequence ID" value="NZ_FOAG01000016.1"/>
</dbReference>
<evidence type="ECO:0000313" key="2">
    <source>
        <dbReference type="EMBL" id="SEM24030.1"/>
    </source>
</evidence>